<dbReference type="Proteomes" id="UP001196413">
    <property type="component" value="Unassembled WGS sequence"/>
</dbReference>
<keyword evidence="1" id="KW-0479">Metal-binding</keyword>
<evidence type="ECO:0000313" key="5">
    <source>
        <dbReference type="Proteomes" id="UP001196413"/>
    </source>
</evidence>
<dbReference type="PANTHER" id="PTHR11607">
    <property type="entry name" value="ALPHA-MANNOSIDASE"/>
    <property type="match status" value="1"/>
</dbReference>
<dbReference type="GO" id="GO:0000139">
    <property type="term" value="C:Golgi membrane"/>
    <property type="evidence" value="ECO:0007669"/>
    <property type="project" value="TreeGrafter"/>
</dbReference>
<dbReference type="GO" id="GO:0030246">
    <property type="term" value="F:carbohydrate binding"/>
    <property type="evidence" value="ECO:0007669"/>
    <property type="project" value="InterPro"/>
</dbReference>
<protein>
    <recommendedName>
        <fullName evidence="3">Glycoside hydrolase family 38 central domain-containing protein</fullName>
    </recommendedName>
</protein>
<dbReference type="SUPFAM" id="SSF74650">
    <property type="entry name" value="Galactose mutarotase-like"/>
    <property type="match status" value="1"/>
</dbReference>
<dbReference type="InterPro" id="IPR037094">
    <property type="entry name" value="Glyco_hydro_38_cen_sf"/>
</dbReference>
<dbReference type="SUPFAM" id="SSF88688">
    <property type="entry name" value="Families 57/38 glycoside transferase middle domain"/>
    <property type="match status" value="1"/>
</dbReference>
<proteinExistence type="predicted"/>
<evidence type="ECO:0000313" key="4">
    <source>
        <dbReference type="EMBL" id="KAJ1366364.1"/>
    </source>
</evidence>
<feature type="domain" description="Glycoside hydrolase family 38 central" evidence="3">
    <location>
        <begin position="10"/>
        <end position="59"/>
    </location>
</feature>
<dbReference type="GO" id="GO:0006013">
    <property type="term" value="P:mannose metabolic process"/>
    <property type="evidence" value="ECO:0007669"/>
    <property type="project" value="InterPro"/>
</dbReference>
<comment type="caution">
    <text evidence="4">The sequence shown here is derived from an EMBL/GenBank/DDBJ whole genome shotgun (WGS) entry which is preliminary data.</text>
</comment>
<evidence type="ECO:0000256" key="2">
    <source>
        <dbReference type="ARBA" id="ARBA00022801"/>
    </source>
</evidence>
<organism evidence="4 5">
    <name type="scientific">Parelaphostrongylus tenuis</name>
    <name type="common">Meningeal worm</name>
    <dbReference type="NCBI Taxonomy" id="148309"/>
    <lineage>
        <taxon>Eukaryota</taxon>
        <taxon>Metazoa</taxon>
        <taxon>Ecdysozoa</taxon>
        <taxon>Nematoda</taxon>
        <taxon>Chromadorea</taxon>
        <taxon>Rhabditida</taxon>
        <taxon>Rhabditina</taxon>
        <taxon>Rhabditomorpha</taxon>
        <taxon>Strongyloidea</taxon>
        <taxon>Metastrongylidae</taxon>
        <taxon>Parelaphostrongylus</taxon>
    </lineage>
</organism>
<dbReference type="EMBL" id="JAHQIW010005532">
    <property type="protein sequence ID" value="KAJ1366364.1"/>
    <property type="molecule type" value="Genomic_DNA"/>
</dbReference>
<dbReference type="PANTHER" id="PTHR11607:SF71">
    <property type="entry name" value="ALPHA-MANNOSIDASE"/>
    <property type="match status" value="1"/>
</dbReference>
<dbReference type="InterPro" id="IPR013780">
    <property type="entry name" value="Glyco_hydro_b"/>
</dbReference>
<sequence length="374" mass="41578">MNQRVEMELKLQKARRILSLFQHHDAIAGTSRQHVMKDYSLLLHNATQLARSVFESAAAILSGSRVLVLEYPKLPTETETLLEVNIAVLGSVIINVYNSLPYDMEEIVQVRVDTANVSVRNGEEELHGQIEPYIHLGEIAPNSFLLLHRKYHKNLSIPENFYPMPSACVLEDKSKRITLATDVAHGISQLPEGIEILLDRMLNQDDGKGLGSDPDSLPTDLLPVELRFSVLVEAISQAVTDSHSTYHTPAGHLNVQSLLYTPMITISGDVIPPLPFQSVLPCNYQLLTVRPVANGKRLMTIFNNGMACHTNTMTTCSGDLLSGLTSYLRSLNVVKVQETNLVGLKSITEEMPVENYNTSIEPYKFLNLLLTYSS</sequence>
<dbReference type="InterPro" id="IPR050843">
    <property type="entry name" value="Glycosyl_Hydrlase_38"/>
</dbReference>
<dbReference type="InterPro" id="IPR028995">
    <property type="entry name" value="Glyco_hydro_57/38_cen_sf"/>
</dbReference>
<dbReference type="AlphaFoldDB" id="A0AAD5WDC3"/>
<evidence type="ECO:0000256" key="1">
    <source>
        <dbReference type="ARBA" id="ARBA00022723"/>
    </source>
</evidence>
<dbReference type="GO" id="GO:0006491">
    <property type="term" value="P:N-glycan processing"/>
    <property type="evidence" value="ECO:0007669"/>
    <property type="project" value="TreeGrafter"/>
</dbReference>
<keyword evidence="5" id="KW-1185">Reference proteome</keyword>
<dbReference type="GO" id="GO:0046872">
    <property type="term" value="F:metal ion binding"/>
    <property type="evidence" value="ECO:0007669"/>
    <property type="project" value="UniProtKB-KW"/>
</dbReference>
<reference evidence="4" key="1">
    <citation type="submission" date="2021-06" db="EMBL/GenBank/DDBJ databases">
        <title>Parelaphostrongylus tenuis whole genome reference sequence.</title>
        <authorList>
            <person name="Garwood T.J."/>
            <person name="Larsen P.A."/>
            <person name="Fountain-Jones N.M."/>
            <person name="Garbe J.R."/>
            <person name="Macchietto M.G."/>
            <person name="Kania S.A."/>
            <person name="Gerhold R.W."/>
            <person name="Richards J.E."/>
            <person name="Wolf T.M."/>
        </authorList>
    </citation>
    <scope>NUCLEOTIDE SEQUENCE</scope>
    <source>
        <strain evidence="4">MNPRO001-30</strain>
        <tissue evidence="4">Meninges</tissue>
    </source>
</reference>
<name>A0AAD5WDC3_PARTN</name>
<dbReference type="InterPro" id="IPR011013">
    <property type="entry name" value="Gal_mutarotase_sf_dom"/>
</dbReference>
<dbReference type="GO" id="GO:0004559">
    <property type="term" value="F:alpha-mannosidase activity"/>
    <property type="evidence" value="ECO:0007669"/>
    <property type="project" value="InterPro"/>
</dbReference>
<dbReference type="Gene3D" id="2.70.98.30">
    <property type="entry name" value="Golgi alpha-mannosidase II, domain 4"/>
    <property type="match status" value="1"/>
</dbReference>
<dbReference type="Gene3D" id="1.20.1270.50">
    <property type="entry name" value="Glycoside hydrolase family 38, central domain"/>
    <property type="match status" value="1"/>
</dbReference>
<dbReference type="InterPro" id="IPR015341">
    <property type="entry name" value="Glyco_hydro_38_cen"/>
</dbReference>
<dbReference type="Gene3D" id="2.60.40.1180">
    <property type="entry name" value="Golgi alpha-mannosidase II"/>
    <property type="match status" value="1"/>
</dbReference>
<keyword evidence="2" id="KW-0378">Hydrolase</keyword>
<evidence type="ECO:0000259" key="3">
    <source>
        <dbReference type="Pfam" id="PF09261"/>
    </source>
</evidence>
<accession>A0AAD5WDC3</accession>
<gene>
    <name evidence="4" type="ORF">KIN20_027003</name>
</gene>
<dbReference type="Pfam" id="PF09261">
    <property type="entry name" value="Alpha-mann_mid"/>
    <property type="match status" value="1"/>
</dbReference>